<reference evidence="9 10" key="4">
    <citation type="journal article" date="2011" name="BMC Genomics">
        <title>RNA-Seq improves annotation of protein-coding genes in the cucumber genome.</title>
        <authorList>
            <person name="Li Z."/>
            <person name="Zhang Z."/>
            <person name="Yan P."/>
            <person name="Huang S."/>
            <person name="Fei Z."/>
            <person name="Lin K."/>
        </authorList>
    </citation>
    <scope>NUCLEOTIDE SEQUENCE [LARGE SCALE GENOMIC DNA]</scope>
    <source>
        <strain evidence="10">cv. 9930</strain>
    </source>
</reference>
<dbReference type="AlphaFoldDB" id="A0A0A0LLC4"/>
<evidence type="ECO:0000256" key="1">
    <source>
        <dbReference type="ARBA" id="ARBA00004141"/>
    </source>
</evidence>
<dbReference type="EMBL" id="CM002923">
    <property type="protein sequence ID" value="KGN61512.1"/>
    <property type="molecule type" value="Genomic_DNA"/>
</dbReference>
<feature type="transmembrane region" description="Helical" evidence="6">
    <location>
        <begin position="7"/>
        <end position="29"/>
    </location>
</feature>
<dbReference type="InterPro" id="IPR030184">
    <property type="entry name" value="WAT1-related"/>
</dbReference>
<feature type="transmembrane region" description="Helical" evidence="6">
    <location>
        <begin position="73"/>
        <end position="91"/>
    </location>
</feature>
<feature type="compositionally biased region" description="Low complexity" evidence="7">
    <location>
        <begin position="374"/>
        <end position="392"/>
    </location>
</feature>
<dbReference type="SUPFAM" id="SSF103481">
    <property type="entry name" value="Multidrug resistance efflux transporter EmrE"/>
    <property type="match status" value="2"/>
</dbReference>
<feature type="domain" description="EamA" evidence="8">
    <location>
        <begin position="191"/>
        <end position="329"/>
    </location>
</feature>
<reference evidence="9 10" key="1">
    <citation type="journal article" date="2009" name="Nat. Genet.">
        <title>The genome of the cucumber, Cucumis sativus L.</title>
        <authorList>
            <person name="Huang S."/>
            <person name="Li R."/>
            <person name="Zhang Z."/>
            <person name="Li L."/>
            <person name="Gu X."/>
            <person name="Fan W."/>
            <person name="Lucas W.J."/>
            <person name="Wang X."/>
            <person name="Xie B."/>
            <person name="Ni P."/>
            <person name="Ren Y."/>
            <person name="Zhu H."/>
            <person name="Li J."/>
            <person name="Lin K."/>
            <person name="Jin W."/>
            <person name="Fei Z."/>
            <person name="Li G."/>
            <person name="Staub J."/>
            <person name="Kilian A."/>
            <person name="van der Vossen E.A."/>
            <person name="Wu Y."/>
            <person name="Guo J."/>
            <person name="He J."/>
            <person name="Jia Z."/>
            <person name="Ren Y."/>
            <person name="Tian G."/>
            <person name="Lu Y."/>
            <person name="Ruan J."/>
            <person name="Qian W."/>
            <person name="Wang M."/>
            <person name="Huang Q."/>
            <person name="Li B."/>
            <person name="Xuan Z."/>
            <person name="Cao J."/>
            <person name="Asan"/>
            <person name="Wu Z."/>
            <person name="Zhang J."/>
            <person name="Cai Q."/>
            <person name="Bai Y."/>
            <person name="Zhao B."/>
            <person name="Han Y."/>
            <person name="Li Y."/>
            <person name="Li X."/>
            <person name="Wang S."/>
            <person name="Shi Q."/>
            <person name="Liu S."/>
            <person name="Cho W.K."/>
            <person name="Kim J.Y."/>
            <person name="Xu Y."/>
            <person name="Heller-Uszynska K."/>
            <person name="Miao H."/>
            <person name="Cheng Z."/>
            <person name="Zhang S."/>
            <person name="Wu J."/>
            <person name="Yang Y."/>
            <person name="Kang H."/>
            <person name="Li M."/>
            <person name="Liang H."/>
            <person name="Ren X."/>
            <person name="Shi Z."/>
            <person name="Wen M."/>
            <person name="Jian M."/>
            <person name="Yang H."/>
            <person name="Zhang G."/>
            <person name="Yang Z."/>
            <person name="Chen R."/>
            <person name="Liu S."/>
            <person name="Li J."/>
            <person name="Ma L."/>
            <person name="Liu H."/>
            <person name="Zhou Y."/>
            <person name="Zhao J."/>
            <person name="Fang X."/>
            <person name="Li G."/>
            <person name="Fang L."/>
            <person name="Li Y."/>
            <person name="Liu D."/>
            <person name="Zheng H."/>
            <person name="Zhang Y."/>
            <person name="Qin N."/>
            <person name="Li Z."/>
            <person name="Yang G."/>
            <person name="Yang S."/>
            <person name="Bolund L."/>
            <person name="Kristiansen K."/>
            <person name="Zheng H."/>
            <person name="Li S."/>
            <person name="Zhang X."/>
            <person name="Yang H."/>
            <person name="Wang J."/>
            <person name="Sun R."/>
            <person name="Zhang B."/>
            <person name="Jiang S."/>
            <person name="Wang J."/>
            <person name="Du Y."/>
            <person name="Li S."/>
        </authorList>
    </citation>
    <scope>NUCLEOTIDE SEQUENCE [LARGE SCALE GENOMIC DNA]</scope>
    <source>
        <strain evidence="10">cv. 9930</strain>
    </source>
</reference>
<keyword evidence="3 6" id="KW-0812">Transmembrane</keyword>
<dbReference type="InterPro" id="IPR000620">
    <property type="entry name" value="EamA_dom"/>
</dbReference>
<gene>
    <name evidence="9" type="ORF">Csa_2G151030</name>
</gene>
<feature type="transmembrane region" description="Helical" evidence="6">
    <location>
        <begin position="136"/>
        <end position="154"/>
    </location>
</feature>
<protein>
    <recommendedName>
        <fullName evidence="6">WAT1-related protein</fullName>
    </recommendedName>
</protein>
<comment type="subcellular location">
    <subcellularLocation>
        <location evidence="1 6">Membrane</location>
        <topology evidence="1 6">Multi-pass membrane protein</topology>
    </subcellularLocation>
</comment>
<feature type="transmembrane region" description="Helical" evidence="6">
    <location>
        <begin position="260"/>
        <end position="279"/>
    </location>
</feature>
<feature type="region of interest" description="Disordered" evidence="7">
    <location>
        <begin position="373"/>
        <end position="392"/>
    </location>
</feature>
<dbReference type="Proteomes" id="UP000029981">
    <property type="component" value="Chromosome 2"/>
</dbReference>
<name>A0A0A0LLC4_CUCSA</name>
<evidence type="ECO:0000256" key="6">
    <source>
        <dbReference type="RuleBase" id="RU363077"/>
    </source>
</evidence>
<feature type="transmembrane region" description="Helical" evidence="6">
    <location>
        <begin position="103"/>
        <end position="124"/>
    </location>
</feature>
<feature type="transmembrane region" description="Helical" evidence="6">
    <location>
        <begin position="286"/>
        <end position="304"/>
    </location>
</feature>
<evidence type="ECO:0000313" key="9">
    <source>
        <dbReference type="EMBL" id="KGN61512.1"/>
    </source>
</evidence>
<reference evidence="9 10" key="2">
    <citation type="journal article" date="2009" name="PLoS ONE">
        <title>An integrated genetic and cytogenetic map of the cucumber genome.</title>
        <authorList>
            <person name="Ren Y."/>
            <person name="Zhang Z."/>
            <person name="Liu J."/>
            <person name="Staub J.E."/>
            <person name="Han Y."/>
            <person name="Cheng Z."/>
            <person name="Li X."/>
            <person name="Lu J."/>
            <person name="Miao H."/>
            <person name="Kang H."/>
            <person name="Xie B."/>
            <person name="Gu X."/>
            <person name="Wang X."/>
            <person name="Du Y."/>
            <person name="Jin W."/>
            <person name="Huang S."/>
        </authorList>
    </citation>
    <scope>NUCLEOTIDE SEQUENCE [LARGE SCALE GENOMIC DNA]</scope>
    <source>
        <strain evidence="10">cv. 9930</strain>
    </source>
</reference>
<evidence type="ECO:0000256" key="7">
    <source>
        <dbReference type="SAM" id="MobiDB-lite"/>
    </source>
</evidence>
<evidence type="ECO:0000259" key="8">
    <source>
        <dbReference type="Pfam" id="PF00892"/>
    </source>
</evidence>
<feature type="domain" description="EamA" evidence="8">
    <location>
        <begin position="13"/>
        <end position="152"/>
    </location>
</feature>
<feature type="transmembrane region" description="Helical" evidence="6">
    <location>
        <begin position="221"/>
        <end position="240"/>
    </location>
</feature>
<dbReference type="InterPro" id="IPR037185">
    <property type="entry name" value="EmrE-like"/>
</dbReference>
<organism evidence="9 10">
    <name type="scientific">Cucumis sativus</name>
    <name type="common">Cucumber</name>
    <dbReference type="NCBI Taxonomy" id="3659"/>
    <lineage>
        <taxon>Eukaryota</taxon>
        <taxon>Viridiplantae</taxon>
        <taxon>Streptophyta</taxon>
        <taxon>Embryophyta</taxon>
        <taxon>Tracheophyta</taxon>
        <taxon>Spermatophyta</taxon>
        <taxon>Magnoliopsida</taxon>
        <taxon>eudicotyledons</taxon>
        <taxon>Gunneridae</taxon>
        <taxon>Pentapetalae</taxon>
        <taxon>rosids</taxon>
        <taxon>fabids</taxon>
        <taxon>Cucurbitales</taxon>
        <taxon>Cucurbitaceae</taxon>
        <taxon>Benincaseae</taxon>
        <taxon>Cucumis</taxon>
    </lineage>
</organism>
<keyword evidence="10" id="KW-1185">Reference proteome</keyword>
<evidence type="ECO:0000313" key="10">
    <source>
        <dbReference type="Proteomes" id="UP000029981"/>
    </source>
</evidence>
<dbReference type="GO" id="GO:0022857">
    <property type="term" value="F:transmembrane transporter activity"/>
    <property type="evidence" value="ECO:0007669"/>
    <property type="project" value="InterPro"/>
</dbReference>
<dbReference type="OMA" id="AFGFCVE"/>
<feature type="transmembrane region" description="Helical" evidence="6">
    <location>
        <begin position="190"/>
        <end position="209"/>
    </location>
</feature>
<reference evidence="9 10" key="3">
    <citation type="journal article" date="2010" name="BMC Genomics">
        <title>Transcriptome sequencing and comparative analysis of cucumber flowers with different sex types.</title>
        <authorList>
            <person name="Guo S."/>
            <person name="Zheng Y."/>
            <person name="Joung J.G."/>
            <person name="Liu S."/>
            <person name="Zhang Z."/>
            <person name="Crasta O.R."/>
            <person name="Sobral B.W."/>
            <person name="Xu Y."/>
            <person name="Huang S."/>
            <person name="Fei Z."/>
        </authorList>
    </citation>
    <scope>NUCLEOTIDE SEQUENCE [LARGE SCALE GENOMIC DNA]</scope>
    <source>
        <strain evidence="10">cv. 9930</strain>
    </source>
</reference>
<keyword evidence="5 6" id="KW-0472">Membrane</keyword>
<sequence>MNERVLWNGLPTIVMMLVQFGFAGVNIFYKLAAADGMSFRIIIAYRFLFASAFILPIAFFLERGRRPKLTWSVIFYAFLCGLFGGSLSQNLYVESLALTSATYASAIGNLAPAITFILAVSFRLERMNIGTMRGKAKVMGTLIGIVGAMILTFYKGVELHPWSTRVDLLHKGHNSTEHVAPTEHTIHSHVLGSVMGVGSCFSYALWLIVQAKMSECYPCHYSSTALMCMMGSVQAVGFALCVETQWSRWKLGWNIRLLSVAYTGIVASGVMVTLITWCVRIRGPMFVSVFSPLILVLVAIAASLFLQEKLYLGCVVGGMLMVCGLYMVLWGKSKEIRKITQLAPMESIEEQLQQLGGEGIDLVISSPITPLSKTHVTNSQHNNNSNVPHSNN</sequence>
<evidence type="ECO:0000256" key="4">
    <source>
        <dbReference type="ARBA" id="ARBA00022989"/>
    </source>
</evidence>
<feature type="transmembrane region" description="Helical" evidence="6">
    <location>
        <begin position="41"/>
        <end position="61"/>
    </location>
</feature>
<dbReference type="Pfam" id="PF00892">
    <property type="entry name" value="EamA"/>
    <property type="match status" value="2"/>
</dbReference>
<proteinExistence type="inferred from homology"/>
<accession>A0A0A0LLC4</accession>
<evidence type="ECO:0000256" key="5">
    <source>
        <dbReference type="ARBA" id="ARBA00023136"/>
    </source>
</evidence>
<dbReference type="eggNOG" id="ENOG502QR4Y">
    <property type="taxonomic scope" value="Eukaryota"/>
</dbReference>
<feature type="transmembrane region" description="Helical" evidence="6">
    <location>
        <begin position="310"/>
        <end position="329"/>
    </location>
</feature>
<dbReference type="PANTHER" id="PTHR31218">
    <property type="entry name" value="WAT1-RELATED PROTEIN"/>
    <property type="match status" value="1"/>
</dbReference>
<evidence type="ECO:0000256" key="2">
    <source>
        <dbReference type="ARBA" id="ARBA00007635"/>
    </source>
</evidence>
<dbReference type="GO" id="GO:0005886">
    <property type="term" value="C:plasma membrane"/>
    <property type="evidence" value="ECO:0000318"/>
    <property type="project" value="GO_Central"/>
</dbReference>
<keyword evidence="4 6" id="KW-1133">Transmembrane helix</keyword>
<dbReference type="Gramene" id="KGN61512">
    <property type="protein sequence ID" value="KGN61512"/>
    <property type="gene ID" value="Csa_2G151030"/>
</dbReference>
<comment type="similarity">
    <text evidence="2 6">Belongs to the drug/metabolite transporter (DMT) superfamily. Plant drug/metabolite exporter (P-DME) (TC 2.A.7.4) family.</text>
</comment>
<evidence type="ECO:0000256" key="3">
    <source>
        <dbReference type="ARBA" id="ARBA00022692"/>
    </source>
</evidence>